<proteinExistence type="predicted"/>
<organism evidence="1 2">
    <name type="scientific">Ceratodon purpureus</name>
    <name type="common">Fire moss</name>
    <name type="synonym">Dicranum purpureum</name>
    <dbReference type="NCBI Taxonomy" id="3225"/>
    <lineage>
        <taxon>Eukaryota</taxon>
        <taxon>Viridiplantae</taxon>
        <taxon>Streptophyta</taxon>
        <taxon>Embryophyta</taxon>
        <taxon>Bryophyta</taxon>
        <taxon>Bryophytina</taxon>
        <taxon>Bryopsida</taxon>
        <taxon>Dicranidae</taxon>
        <taxon>Pseudoditrichales</taxon>
        <taxon>Ditrichaceae</taxon>
        <taxon>Ceratodon</taxon>
    </lineage>
</organism>
<evidence type="ECO:0000313" key="1">
    <source>
        <dbReference type="EMBL" id="KAG0558382.1"/>
    </source>
</evidence>
<comment type="caution">
    <text evidence="1">The sequence shown here is derived from an EMBL/GenBank/DDBJ whole genome shotgun (WGS) entry which is preliminary data.</text>
</comment>
<name>A0A8T0GMX2_CERPU</name>
<dbReference type="Proteomes" id="UP000822688">
    <property type="component" value="Chromosome 10"/>
</dbReference>
<sequence length="103" mass="11699">MLFKFVDARREEGVACGSWESWCCVSETNNASRCRVMDLQDHRTRGDAADCNLRWAGFSQFGTLLVEGLDSGAWNLIFIARTPFRGLFSHEYCLLIRLSLICS</sequence>
<evidence type="ECO:0000313" key="2">
    <source>
        <dbReference type="Proteomes" id="UP000822688"/>
    </source>
</evidence>
<reference evidence="1" key="1">
    <citation type="submission" date="2020-06" db="EMBL/GenBank/DDBJ databases">
        <title>WGS assembly of Ceratodon purpureus strain R40.</title>
        <authorList>
            <person name="Carey S.B."/>
            <person name="Jenkins J."/>
            <person name="Shu S."/>
            <person name="Lovell J.T."/>
            <person name="Sreedasyam A."/>
            <person name="Maumus F."/>
            <person name="Tiley G.P."/>
            <person name="Fernandez-Pozo N."/>
            <person name="Barry K."/>
            <person name="Chen C."/>
            <person name="Wang M."/>
            <person name="Lipzen A."/>
            <person name="Daum C."/>
            <person name="Saski C.A."/>
            <person name="Payton A.C."/>
            <person name="Mcbreen J.C."/>
            <person name="Conrad R.E."/>
            <person name="Kollar L.M."/>
            <person name="Olsson S."/>
            <person name="Huttunen S."/>
            <person name="Landis J.B."/>
            <person name="Wickett N.J."/>
            <person name="Johnson M.G."/>
            <person name="Rensing S.A."/>
            <person name="Grimwood J."/>
            <person name="Schmutz J."/>
            <person name="Mcdaniel S.F."/>
        </authorList>
    </citation>
    <scope>NUCLEOTIDE SEQUENCE</scope>
    <source>
        <strain evidence="1">R40</strain>
    </source>
</reference>
<accession>A0A8T0GMX2</accession>
<protein>
    <submittedName>
        <fullName evidence="1">Uncharacterized protein</fullName>
    </submittedName>
</protein>
<dbReference type="EMBL" id="CM026431">
    <property type="protein sequence ID" value="KAG0558382.1"/>
    <property type="molecule type" value="Genomic_DNA"/>
</dbReference>
<keyword evidence="2" id="KW-1185">Reference proteome</keyword>
<dbReference type="AlphaFoldDB" id="A0A8T0GMX2"/>
<gene>
    <name evidence="1" type="ORF">KC19_10G023700</name>
</gene>